<organism evidence="1 2">
    <name type="scientific">Geodermatophilus amargosae</name>
    <dbReference type="NCBI Taxonomy" id="1296565"/>
    <lineage>
        <taxon>Bacteria</taxon>
        <taxon>Bacillati</taxon>
        <taxon>Actinomycetota</taxon>
        <taxon>Actinomycetes</taxon>
        <taxon>Geodermatophilales</taxon>
        <taxon>Geodermatophilaceae</taxon>
        <taxon>Geodermatophilus</taxon>
    </lineage>
</organism>
<gene>
    <name evidence="1" type="ORF">SAMN05660657_05466</name>
</gene>
<sequence length="74" mass="8247">MPRVWADWGQQDSDGRVWTFAGDSDQPDQLDRGVLVHAGPADDVRPAVVVDMLAEPWRTVVLLQELTPQGERPP</sequence>
<keyword evidence="2" id="KW-1185">Reference proteome</keyword>
<protein>
    <submittedName>
        <fullName evidence="1">Uncharacterized protein</fullName>
    </submittedName>
</protein>
<evidence type="ECO:0000313" key="1">
    <source>
        <dbReference type="EMBL" id="SFU07999.1"/>
    </source>
</evidence>
<dbReference type="EMBL" id="FPBA01000039">
    <property type="protein sequence ID" value="SFU07999.1"/>
    <property type="molecule type" value="Genomic_DNA"/>
</dbReference>
<accession>A0A1I7D8J2</accession>
<name>A0A1I7D8J2_9ACTN</name>
<evidence type="ECO:0000313" key="2">
    <source>
        <dbReference type="Proteomes" id="UP000199546"/>
    </source>
</evidence>
<dbReference type="Proteomes" id="UP000199546">
    <property type="component" value="Unassembled WGS sequence"/>
</dbReference>
<dbReference type="AlphaFoldDB" id="A0A1I7D8J2"/>
<dbReference type="STRING" id="1296565.SAMN05660657_05466"/>
<reference evidence="2" key="1">
    <citation type="submission" date="2016-10" db="EMBL/GenBank/DDBJ databases">
        <authorList>
            <person name="Varghese N."/>
            <person name="Submissions S."/>
        </authorList>
    </citation>
    <scope>NUCLEOTIDE SEQUENCE [LARGE SCALE GENOMIC DNA]</scope>
    <source>
        <strain evidence="2">DSM 46136</strain>
    </source>
</reference>
<proteinExistence type="predicted"/>